<evidence type="ECO:0000256" key="2">
    <source>
        <dbReference type="ARBA" id="ARBA00022527"/>
    </source>
</evidence>
<sequence length="168" mass="18544">MGNCCSRITQQKLKIITMQGENLNLLMKVPRQTVAAGTVVATLQYTSVSPPPKSTLPTASPNCSPKPSKAPPIGPVLGRPTADIRLLYTVGKELERGQFDVTHLCTLKQTGVHFTSKTIAKRKLVNKEDMEDVRREVQILHHLIGQPNIVKLKGTYEDKHSGHLVMEL</sequence>
<feature type="compositionally biased region" description="Polar residues" evidence="7">
    <location>
        <begin position="55"/>
        <end position="65"/>
    </location>
</feature>
<accession>A0A8S0QLS7</accession>
<keyword evidence="5 9" id="KW-0418">Kinase</keyword>
<evidence type="ECO:0000313" key="10">
    <source>
        <dbReference type="Proteomes" id="UP000594638"/>
    </source>
</evidence>
<keyword evidence="2" id="KW-0723">Serine/threonine-protein kinase</keyword>
<keyword evidence="10" id="KW-1185">Reference proteome</keyword>
<comment type="caution">
    <text evidence="9">The sequence shown here is derived from an EMBL/GenBank/DDBJ whole genome shotgun (WGS) entry which is preliminary data.</text>
</comment>
<reference evidence="9 10" key="1">
    <citation type="submission" date="2019-12" db="EMBL/GenBank/DDBJ databases">
        <authorList>
            <person name="Alioto T."/>
            <person name="Alioto T."/>
            <person name="Gomez Garrido J."/>
        </authorList>
    </citation>
    <scope>NUCLEOTIDE SEQUENCE [LARGE SCALE GENOMIC DNA]</scope>
</reference>
<evidence type="ECO:0000259" key="8">
    <source>
        <dbReference type="PROSITE" id="PS50011"/>
    </source>
</evidence>
<name>A0A8S0QLS7_OLEEU</name>
<dbReference type="Proteomes" id="UP000594638">
    <property type="component" value="Unassembled WGS sequence"/>
</dbReference>
<dbReference type="InterPro" id="IPR011009">
    <property type="entry name" value="Kinase-like_dom_sf"/>
</dbReference>
<gene>
    <name evidence="9" type="ORF">OLEA9_A096469</name>
</gene>
<protein>
    <submittedName>
        <fullName evidence="9">Calcium-dependent kinase 34</fullName>
    </submittedName>
</protein>
<keyword evidence="3" id="KW-0808">Transferase</keyword>
<evidence type="ECO:0000256" key="4">
    <source>
        <dbReference type="ARBA" id="ARBA00022741"/>
    </source>
</evidence>
<evidence type="ECO:0000256" key="7">
    <source>
        <dbReference type="SAM" id="MobiDB-lite"/>
    </source>
</evidence>
<dbReference type="GO" id="GO:0004674">
    <property type="term" value="F:protein serine/threonine kinase activity"/>
    <property type="evidence" value="ECO:0007669"/>
    <property type="project" value="UniProtKB-KW"/>
</dbReference>
<dbReference type="AlphaFoldDB" id="A0A8S0QLS7"/>
<evidence type="ECO:0000256" key="3">
    <source>
        <dbReference type="ARBA" id="ARBA00022679"/>
    </source>
</evidence>
<dbReference type="Pfam" id="PF00069">
    <property type="entry name" value="Pkinase"/>
    <property type="match status" value="1"/>
</dbReference>
<organism evidence="9 10">
    <name type="scientific">Olea europaea subsp. europaea</name>
    <dbReference type="NCBI Taxonomy" id="158383"/>
    <lineage>
        <taxon>Eukaryota</taxon>
        <taxon>Viridiplantae</taxon>
        <taxon>Streptophyta</taxon>
        <taxon>Embryophyta</taxon>
        <taxon>Tracheophyta</taxon>
        <taxon>Spermatophyta</taxon>
        <taxon>Magnoliopsida</taxon>
        <taxon>eudicotyledons</taxon>
        <taxon>Gunneridae</taxon>
        <taxon>Pentapetalae</taxon>
        <taxon>asterids</taxon>
        <taxon>lamiids</taxon>
        <taxon>Lamiales</taxon>
        <taxon>Oleaceae</taxon>
        <taxon>Oleeae</taxon>
        <taxon>Olea</taxon>
    </lineage>
</organism>
<dbReference type="Gene3D" id="3.30.200.20">
    <property type="entry name" value="Phosphorylase Kinase, domain 1"/>
    <property type="match status" value="1"/>
</dbReference>
<dbReference type="PANTHER" id="PTHR24349">
    <property type="entry name" value="SERINE/THREONINE-PROTEIN KINASE"/>
    <property type="match status" value="1"/>
</dbReference>
<evidence type="ECO:0000256" key="5">
    <source>
        <dbReference type="ARBA" id="ARBA00022777"/>
    </source>
</evidence>
<comment type="similarity">
    <text evidence="1">Belongs to the protein kinase superfamily. CAMK Ser/Thr protein kinase family. CaMK subfamily.</text>
</comment>
<keyword evidence="6" id="KW-0067">ATP-binding</keyword>
<dbReference type="InterPro" id="IPR050205">
    <property type="entry name" value="CDPK_Ser/Thr_kinases"/>
</dbReference>
<dbReference type="InterPro" id="IPR000719">
    <property type="entry name" value="Prot_kinase_dom"/>
</dbReference>
<dbReference type="PROSITE" id="PS50011">
    <property type="entry name" value="PROTEIN_KINASE_DOM"/>
    <property type="match status" value="1"/>
</dbReference>
<dbReference type="EMBL" id="CACTIH010001896">
    <property type="protein sequence ID" value="CAA2967998.1"/>
    <property type="molecule type" value="Genomic_DNA"/>
</dbReference>
<evidence type="ECO:0000256" key="6">
    <source>
        <dbReference type="ARBA" id="ARBA00022840"/>
    </source>
</evidence>
<dbReference type="GO" id="GO:0005524">
    <property type="term" value="F:ATP binding"/>
    <property type="evidence" value="ECO:0007669"/>
    <property type="project" value="UniProtKB-KW"/>
</dbReference>
<dbReference type="SUPFAM" id="SSF56112">
    <property type="entry name" value="Protein kinase-like (PK-like)"/>
    <property type="match status" value="1"/>
</dbReference>
<feature type="domain" description="Protein kinase" evidence="8">
    <location>
        <begin position="88"/>
        <end position="168"/>
    </location>
</feature>
<feature type="region of interest" description="Disordered" evidence="7">
    <location>
        <begin position="47"/>
        <end position="76"/>
    </location>
</feature>
<evidence type="ECO:0000256" key="1">
    <source>
        <dbReference type="ARBA" id="ARBA00005354"/>
    </source>
</evidence>
<evidence type="ECO:0000313" key="9">
    <source>
        <dbReference type="EMBL" id="CAA2967998.1"/>
    </source>
</evidence>
<dbReference type="OrthoDB" id="40902at2759"/>
<proteinExistence type="inferred from homology"/>
<keyword evidence="4" id="KW-0547">Nucleotide-binding</keyword>
<dbReference type="Gramene" id="OE9A096469T1">
    <property type="protein sequence ID" value="OE9A096469C1"/>
    <property type="gene ID" value="OE9A096469"/>
</dbReference>